<evidence type="ECO:0000313" key="2">
    <source>
        <dbReference type="Proteomes" id="UP001189429"/>
    </source>
</evidence>
<organism evidence="1 2">
    <name type="scientific">Prorocentrum cordatum</name>
    <dbReference type="NCBI Taxonomy" id="2364126"/>
    <lineage>
        <taxon>Eukaryota</taxon>
        <taxon>Sar</taxon>
        <taxon>Alveolata</taxon>
        <taxon>Dinophyceae</taxon>
        <taxon>Prorocentrales</taxon>
        <taxon>Prorocentraceae</taxon>
        <taxon>Prorocentrum</taxon>
    </lineage>
</organism>
<comment type="caution">
    <text evidence="1">The sequence shown here is derived from an EMBL/GenBank/DDBJ whole genome shotgun (WGS) entry which is preliminary data.</text>
</comment>
<evidence type="ECO:0000313" key="1">
    <source>
        <dbReference type="EMBL" id="CAK0819873.1"/>
    </source>
</evidence>
<gene>
    <name evidence="1" type="ORF">PCOR1329_LOCUS21750</name>
</gene>
<sequence>MFDSCIVDTAGRAADDVDQVERRAARNLEVSSAAISAHIAALSERLLRLETHRPRLSCPLAGCPPRLCRLPQRGATARSWRTSAWRPWERGWTLTACSKATPSSSPPPRKI</sequence>
<keyword evidence="2" id="KW-1185">Reference proteome</keyword>
<dbReference type="Proteomes" id="UP001189429">
    <property type="component" value="Unassembled WGS sequence"/>
</dbReference>
<protein>
    <submittedName>
        <fullName evidence="1">Uncharacterized protein</fullName>
    </submittedName>
</protein>
<proteinExistence type="predicted"/>
<reference evidence="1" key="1">
    <citation type="submission" date="2023-10" db="EMBL/GenBank/DDBJ databases">
        <authorList>
            <person name="Chen Y."/>
            <person name="Shah S."/>
            <person name="Dougan E. K."/>
            <person name="Thang M."/>
            <person name="Chan C."/>
        </authorList>
    </citation>
    <scope>NUCLEOTIDE SEQUENCE [LARGE SCALE GENOMIC DNA]</scope>
</reference>
<dbReference type="EMBL" id="CAUYUJ010007191">
    <property type="protein sequence ID" value="CAK0819873.1"/>
    <property type="molecule type" value="Genomic_DNA"/>
</dbReference>
<name>A0ABN9RL41_9DINO</name>
<accession>A0ABN9RL41</accession>